<dbReference type="RefSeq" id="WP_407863536.1">
    <property type="nucleotide sequence ID" value="NZ_BAAFZP010000001.1"/>
</dbReference>
<keyword evidence="9" id="KW-1185">Reference proteome</keyword>
<evidence type="ECO:0000256" key="4">
    <source>
        <dbReference type="ARBA" id="ARBA00022840"/>
    </source>
</evidence>
<organism evidence="8 9">
    <name type="scientific">Phyllobacterium phragmitis</name>
    <dbReference type="NCBI Taxonomy" id="2670329"/>
    <lineage>
        <taxon>Bacteria</taxon>
        <taxon>Pseudomonadati</taxon>
        <taxon>Pseudomonadota</taxon>
        <taxon>Alphaproteobacteria</taxon>
        <taxon>Hyphomicrobiales</taxon>
        <taxon>Phyllobacteriaceae</taxon>
        <taxon>Phyllobacterium</taxon>
    </lineage>
</organism>
<keyword evidence="1" id="KW-0813">Transport</keyword>
<evidence type="ECO:0000259" key="7">
    <source>
        <dbReference type="PROSITE" id="PS50893"/>
    </source>
</evidence>
<comment type="caution">
    <text evidence="8">The sequence shown here is derived from an EMBL/GenBank/DDBJ whole genome shotgun (WGS) entry which is preliminary data.</text>
</comment>
<dbReference type="PANTHER" id="PTHR43499:SF1">
    <property type="entry name" value="ABC TRANSPORTER I FAMILY MEMBER 1"/>
    <property type="match status" value="1"/>
</dbReference>
<evidence type="ECO:0000313" key="9">
    <source>
        <dbReference type="Proteomes" id="UP001628091"/>
    </source>
</evidence>
<evidence type="ECO:0000313" key="8">
    <source>
        <dbReference type="EMBL" id="GAB1580547.1"/>
    </source>
</evidence>
<evidence type="ECO:0000256" key="5">
    <source>
        <dbReference type="ARBA" id="ARBA00022967"/>
    </source>
</evidence>
<dbReference type="InterPro" id="IPR005895">
    <property type="entry name" value="ABC_transptr_haem_export_CcmA"/>
</dbReference>
<name>A0ABQ0GV64_9HYPH</name>
<keyword evidence="2" id="KW-0547">Nucleotide-binding</keyword>
<dbReference type="SUPFAM" id="SSF52540">
    <property type="entry name" value="P-loop containing nucleoside triphosphate hydrolases"/>
    <property type="match status" value="1"/>
</dbReference>
<dbReference type="PANTHER" id="PTHR43499">
    <property type="entry name" value="ABC TRANSPORTER I FAMILY MEMBER 1"/>
    <property type="match status" value="1"/>
</dbReference>
<evidence type="ECO:0000256" key="6">
    <source>
        <dbReference type="ARBA" id="ARBA00023136"/>
    </source>
</evidence>
<reference evidence="8 9" key="1">
    <citation type="submission" date="2024-10" db="EMBL/GenBank/DDBJ databases">
        <title>Isolation, draft genome sequencing and identification of Phyllobacterium sp. NSA23, isolated from leaf soil.</title>
        <authorList>
            <person name="Akita H."/>
        </authorList>
    </citation>
    <scope>NUCLEOTIDE SEQUENCE [LARGE SCALE GENOMIC DNA]</scope>
    <source>
        <strain evidence="8 9">NSA23</strain>
    </source>
</reference>
<dbReference type="Gene3D" id="3.40.50.300">
    <property type="entry name" value="P-loop containing nucleotide triphosphate hydrolases"/>
    <property type="match status" value="1"/>
</dbReference>
<dbReference type="SMART" id="SM00382">
    <property type="entry name" value="AAA"/>
    <property type="match status" value="1"/>
</dbReference>
<accession>A0ABQ0GV64</accession>
<dbReference type="InterPro" id="IPR027417">
    <property type="entry name" value="P-loop_NTPase"/>
</dbReference>
<dbReference type="GO" id="GO:0005524">
    <property type="term" value="F:ATP binding"/>
    <property type="evidence" value="ECO:0007669"/>
    <property type="project" value="UniProtKB-KW"/>
</dbReference>
<dbReference type="Proteomes" id="UP001628091">
    <property type="component" value="Unassembled WGS sequence"/>
</dbReference>
<dbReference type="InterPro" id="IPR003593">
    <property type="entry name" value="AAA+_ATPase"/>
</dbReference>
<proteinExistence type="predicted"/>
<evidence type="ECO:0000256" key="2">
    <source>
        <dbReference type="ARBA" id="ARBA00022741"/>
    </source>
</evidence>
<dbReference type="PROSITE" id="PS50893">
    <property type="entry name" value="ABC_TRANSPORTER_2"/>
    <property type="match status" value="1"/>
</dbReference>
<dbReference type="EMBL" id="BAAFZP010000001">
    <property type="protein sequence ID" value="GAB1580547.1"/>
    <property type="molecule type" value="Genomic_DNA"/>
</dbReference>
<keyword evidence="4 8" id="KW-0067">ATP-binding</keyword>
<dbReference type="NCBIfam" id="TIGR01189">
    <property type="entry name" value="ccmA"/>
    <property type="match status" value="1"/>
</dbReference>
<sequence length="201" mass="21386">MRLIAEKLSGERGGEALFSDLDFVTAAGEALLVTGPNGSGKSTLLRIIAGLLAPLSGSVRLEGAASFPALQPACHYLGHNNAMKPALSVRENLAFWQAFNGDPRQDINEALETVGLDGIDHLPFGYLSTGQKRRISIAKLLVSHRPVWLLDEPTAGLDKVSESRFAALMRGHLDEGGIIVAATHLPLGLEDAKELRMGGRG</sequence>
<feature type="domain" description="ABC transporter" evidence="7">
    <location>
        <begin position="3"/>
        <end position="201"/>
    </location>
</feature>
<keyword evidence="6" id="KW-0472">Membrane</keyword>
<protein>
    <submittedName>
        <fullName evidence="8">Heme ABC exporter ATP-binding protein CcmA</fullName>
    </submittedName>
</protein>
<keyword evidence="3" id="KW-0201">Cytochrome c-type biogenesis</keyword>
<dbReference type="InterPro" id="IPR003439">
    <property type="entry name" value="ABC_transporter-like_ATP-bd"/>
</dbReference>
<evidence type="ECO:0000256" key="1">
    <source>
        <dbReference type="ARBA" id="ARBA00022448"/>
    </source>
</evidence>
<keyword evidence="5" id="KW-1278">Translocase</keyword>
<gene>
    <name evidence="8" type="primary">ccmA</name>
    <name evidence="8" type="ORF">PPNSA23_04900</name>
</gene>
<dbReference type="Pfam" id="PF00005">
    <property type="entry name" value="ABC_tran"/>
    <property type="match status" value="1"/>
</dbReference>
<evidence type="ECO:0000256" key="3">
    <source>
        <dbReference type="ARBA" id="ARBA00022748"/>
    </source>
</evidence>